<evidence type="ECO:0000313" key="3">
    <source>
        <dbReference type="EMBL" id="MBD1434350.1"/>
    </source>
</evidence>
<accession>A0ABR7YSP0</accession>
<dbReference type="EMBL" id="JACOIK010000011">
    <property type="protein sequence ID" value="MBD1434350.1"/>
    <property type="molecule type" value="Genomic_DNA"/>
</dbReference>
<feature type="domain" description="WCX" evidence="2">
    <location>
        <begin position="277"/>
        <end position="353"/>
    </location>
</feature>
<name>A0ABR7YSP0_9SPHI</name>
<dbReference type="Pfam" id="PF13280">
    <property type="entry name" value="WYL"/>
    <property type="match status" value="1"/>
</dbReference>
<evidence type="ECO:0000259" key="2">
    <source>
        <dbReference type="Pfam" id="PF25583"/>
    </source>
</evidence>
<evidence type="ECO:0000313" key="4">
    <source>
        <dbReference type="Proteomes" id="UP000602759"/>
    </source>
</evidence>
<dbReference type="InterPro" id="IPR026881">
    <property type="entry name" value="WYL_dom"/>
</dbReference>
<comment type="caution">
    <text evidence="3">The sequence shown here is derived from an EMBL/GenBank/DDBJ whole genome shotgun (WGS) entry which is preliminary data.</text>
</comment>
<organism evidence="3 4">
    <name type="scientific">Sphingobacterium micropteri</name>
    <dbReference type="NCBI Taxonomy" id="2763501"/>
    <lineage>
        <taxon>Bacteria</taxon>
        <taxon>Pseudomonadati</taxon>
        <taxon>Bacteroidota</taxon>
        <taxon>Sphingobacteriia</taxon>
        <taxon>Sphingobacteriales</taxon>
        <taxon>Sphingobacteriaceae</taxon>
        <taxon>Sphingobacterium</taxon>
    </lineage>
</organism>
<dbReference type="RefSeq" id="WP_190995225.1">
    <property type="nucleotide sequence ID" value="NZ_JACOIK010000011.1"/>
</dbReference>
<evidence type="ECO:0000259" key="1">
    <source>
        <dbReference type="Pfam" id="PF13280"/>
    </source>
</evidence>
<dbReference type="InterPro" id="IPR051534">
    <property type="entry name" value="CBASS_pafABC_assoc_protein"/>
</dbReference>
<protein>
    <submittedName>
        <fullName evidence="3">WYL domain-containing protein</fullName>
    </submittedName>
</protein>
<feature type="domain" description="WYL" evidence="1">
    <location>
        <begin position="177"/>
        <end position="245"/>
    </location>
</feature>
<keyword evidence="4" id="KW-1185">Reference proteome</keyword>
<reference evidence="3 4" key="1">
    <citation type="submission" date="2020-08" db="EMBL/GenBank/DDBJ databases">
        <title>Sphingobacterium sp. DN00404 isolated from aquaculture water.</title>
        <authorList>
            <person name="Zhang M."/>
        </authorList>
    </citation>
    <scope>NUCLEOTIDE SEQUENCE [LARGE SCALE GENOMIC DNA]</scope>
    <source>
        <strain evidence="3 4">DN00404</strain>
    </source>
</reference>
<dbReference type="PANTHER" id="PTHR34580:SF9">
    <property type="entry name" value="SLL5097 PROTEIN"/>
    <property type="match status" value="1"/>
</dbReference>
<proteinExistence type="predicted"/>
<gene>
    <name evidence="3" type="ORF">H8B06_16070</name>
</gene>
<dbReference type="Pfam" id="PF25583">
    <property type="entry name" value="WCX"/>
    <property type="match status" value="1"/>
</dbReference>
<dbReference type="PROSITE" id="PS52050">
    <property type="entry name" value="WYL"/>
    <property type="match status" value="1"/>
</dbReference>
<dbReference type="Proteomes" id="UP000602759">
    <property type="component" value="Unassembled WGS sequence"/>
</dbReference>
<sequence>MILCNLSAQYLLSLGKSNTLIIMAINKQALIRHRIIDNCLSNPQKRYSFEDLLDCINKELQEINGANSSVSTRTLRGDLKYLRSREGGEAPIVSYKKDGKSYYKYSDPNFKLYNQGLNAAEVQQLKTAIETLLKIEGIPQMGWVQELGSKLEETFFLEKSDRLIMSHDSNRYLRGIEHLGQLFHAILNKTPLHIRYQSYKSAKETIFELSPYHLREYNNRWFLFGRNKDYANLTNLALDRIISIEYGNHPYIENEEWDFDEYFEDIVGVSFESDKVQKIRLWFTASAAPYVISKPPHGSLRKISNDETGLIIEIEVIPNFELETLILSYGERTKVLSPESFRNKIKCRVDAMMKNYLDTTSAES</sequence>
<dbReference type="PANTHER" id="PTHR34580">
    <property type="match status" value="1"/>
</dbReference>
<dbReference type="InterPro" id="IPR057727">
    <property type="entry name" value="WCX_dom"/>
</dbReference>